<feature type="repeat" description="PPR" evidence="2">
    <location>
        <begin position="39"/>
        <end position="73"/>
    </location>
</feature>
<dbReference type="EMBL" id="NMUH01001145">
    <property type="protein sequence ID" value="MQL89389.1"/>
    <property type="molecule type" value="Genomic_DNA"/>
</dbReference>
<protein>
    <recommendedName>
        <fullName evidence="3">DYW domain-containing protein</fullName>
    </recommendedName>
</protein>
<keyword evidence="5" id="KW-1185">Reference proteome</keyword>
<dbReference type="InterPro" id="IPR046848">
    <property type="entry name" value="E_motif"/>
</dbReference>
<dbReference type="Pfam" id="PF13041">
    <property type="entry name" value="PPR_2"/>
    <property type="match status" value="1"/>
</dbReference>
<gene>
    <name evidence="4" type="ORF">Taro_021965</name>
</gene>
<feature type="repeat" description="PPR" evidence="2">
    <location>
        <begin position="247"/>
        <end position="281"/>
    </location>
</feature>
<dbReference type="GO" id="GO:0009451">
    <property type="term" value="P:RNA modification"/>
    <property type="evidence" value="ECO:0007669"/>
    <property type="project" value="InterPro"/>
</dbReference>
<dbReference type="Gene3D" id="1.25.40.10">
    <property type="entry name" value="Tetratricopeptide repeat domain"/>
    <property type="match status" value="3"/>
</dbReference>
<evidence type="ECO:0000256" key="2">
    <source>
        <dbReference type="PROSITE-ProRule" id="PRU00708"/>
    </source>
</evidence>
<evidence type="ECO:0000259" key="3">
    <source>
        <dbReference type="Pfam" id="PF14432"/>
    </source>
</evidence>
<dbReference type="FunFam" id="1.25.40.10:FF:000968">
    <property type="entry name" value="Pentatricopeptide repeat-containing protein, mitochondrial"/>
    <property type="match status" value="1"/>
</dbReference>
<dbReference type="Proteomes" id="UP000652761">
    <property type="component" value="Unassembled WGS sequence"/>
</dbReference>
<comment type="caution">
    <text evidence="4">The sequence shown here is derived from an EMBL/GenBank/DDBJ whole genome shotgun (WGS) entry which is preliminary data.</text>
</comment>
<dbReference type="InterPro" id="IPR046960">
    <property type="entry name" value="PPR_At4g14850-like_plant"/>
</dbReference>
<evidence type="ECO:0000313" key="4">
    <source>
        <dbReference type="EMBL" id="MQL89389.1"/>
    </source>
</evidence>
<feature type="repeat" description="PPR" evidence="2">
    <location>
        <begin position="140"/>
        <end position="174"/>
    </location>
</feature>
<dbReference type="AlphaFoldDB" id="A0A843VD30"/>
<dbReference type="InterPro" id="IPR032867">
    <property type="entry name" value="DYW_dom"/>
</dbReference>
<dbReference type="PANTHER" id="PTHR47926:SF500">
    <property type="entry name" value="REPEAT-CONTAINING PROTEIN, PUTATIVE-RELATED"/>
    <property type="match status" value="1"/>
</dbReference>
<dbReference type="GO" id="GO:0008270">
    <property type="term" value="F:zinc ion binding"/>
    <property type="evidence" value="ECO:0007669"/>
    <property type="project" value="InterPro"/>
</dbReference>
<dbReference type="Pfam" id="PF20431">
    <property type="entry name" value="E_motif"/>
    <property type="match status" value="1"/>
</dbReference>
<dbReference type="FunFam" id="1.25.40.10:FF:000144">
    <property type="entry name" value="Pentatricopeptide repeat-containing protein, mitochondrial"/>
    <property type="match status" value="1"/>
</dbReference>
<reference evidence="4" key="1">
    <citation type="submission" date="2017-07" db="EMBL/GenBank/DDBJ databases">
        <title>Taro Niue Genome Assembly and Annotation.</title>
        <authorList>
            <person name="Atibalentja N."/>
            <person name="Keating K."/>
            <person name="Fields C.J."/>
        </authorList>
    </citation>
    <scope>NUCLEOTIDE SEQUENCE</scope>
    <source>
        <strain evidence="4">Niue_2</strain>
        <tissue evidence="4">Leaf</tissue>
    </source>
</reference>
<dbReference type="NCBIfam" id="TIGR00756">
    <property type="entry name" value="PPR"/>
    <property type="match status" value="5"/>
</dbReference>
<feature type="repeat" description="PPR" evidence="2">
    <location>
        <begin position="318"/>
        <end position="348"/>
    </location>
</feature>
<dbReference type="SUPFAM" id="SSF48452">
    <property type="entry name" value="TPR-like"/>
    <property type="match status" value="1"/>
</dbReference>
<dbReference type="FunFam" id="1.25.40.10:FF:000196">
    <property type="entry name" value="Pentatricopeptide repeat-containing protein At4g14850"/>
    <property type="match status" value="1"/>
</dbReference>
<feature type="repeat" description="PPR" evidence="2">
    <location>
        <begin position="349"/>
        <end position="383"/>
    </location>
</feature>
<dbReference type="FunFam" id="1.25.40.10:FF:000366">
    <property type="entry name" value="Pentatricopeptide (PPR) repeat-containing protein"/>
    <property type="match status" value="1"/>
</dbReference>
<feature type="repeat" description="PPR" evidence="2">
    <location>
        <begin position="216"/>
        <end position="246"/>
    </location>
</feature>
<dbReference type="PANTHER" id="PTHR47926">
    <property type="entry name" value="PENTATRICOPEPTIDE REPEAT-CONTAINING PROTEIN"/>
    <property type="match status" value="1"/>
</dbReference>
<dbReference type="PROSITE" id="PS51375">
    <property type="entry name" value="PPR"/>
    <property type="match status" value="6"/>
</dbReference>
<proteinExistence type="predicted"/>
<evidence type="ECO:0000256" key="1">
    <source>
        <dbReference type="ARBA" id="ARBA00022737"/>
    </source>
</evidence>
<dbReference type="GO" id="GO:0003723">
    <property type="term" value="F:RNA binding"/>
    <property type="evidence" value="ECO:0007669"/>
    <property type="project" value="InterPro"/>
</dbReference>
<organism evidence="4 5">
    <name type="scientific">Colocasia esculenta</name>
    <name type="common">Wild taro</name>
    <name type="synonym">Arum esculentum</name>
    <dbReference type="NCBI Taxonomy" id="4460"/>
    <lineage>
        <taxon>Eukaryota</taxon>
        <taxon>Viridiplantae</taxon>
        <taxon>Streptophyta</taxon>
        <taxon>Embryophyta</taxon>
        <taxon>Tracheophyta</taxon>
        <taxon>Spermatophyta</taxon>
        <taxon>Magnoliopsida</taxon>
        <taxon>Liliopsida</taxon>
        <taxon>Araceae</taxon>
        <taxon>Aroideae</taxon>
        <taxon>Colocasieae</taxon>
        <taxon>Colocasia</taxon>
    </lineage>
</organism>
<accession>A0A843VD30</accession>
<dbReference type="InterPro" id="IPR011990">
    <property type="entry name" value="TPR-like_helical_dom_sf"/>
</dbReference>
<dbReference type="Pfam" id="PF01535">
    <property type="entry name" value="PPR"/>
    <property type="match status" value="6"/>
</dbReference>
<feature type="domain" description="DYW" evidence="3">
    <location>
        <begin position="564"/>
        <end position="656"/>
    </location>
</feature>
<dbReference type="OrthoDB" id="185373at2759"/>
<sequence length="656" mass="72498">MKAPLLIVSKRAYSSSSSTIPVTTETLSVHFNRLVDRSSASSWNSVIADLARNGDSAEALRAFFWMRRLSVAPGRSTFPCALKSCAALASLPSGRQLHLQAFLLGLHHDLFVSSSLVDMYSKCGELADARRMFDETPRRNAVVWTSMIVGLVSNGRPRDGLSLFRELLAGECAEEGGEPVDPVLAVAVLSACSRMADKPVTSGIHGLLVRIGLAADVSVGNTLIDAYAKCGDLELAREVFDGMEARDVISWNSLIAVYAQNGRPAEAMEAFQEMVKCGYVHYNAMTLSAVLFTCAQAGALQFGKCIHNQVVRMGLEDDVYVGTSLVDMYCKCGRVVMARRAFDRMQNRNIKSWTAMIAGYGMHGHGGKALEVFAEMRRSSLRPNYITFVSVLAACSHAGLMNEGRHWFCAMKREFDIDPGLEHYACMVDLLGRAGHLREAYDLIMGMRIEPDSVVWGALLAACRIHKDVELGEVSARKLFELDPKNCGYYVLLSNIYANAGMWSDAERMRTLVKCRGLVKPPGYSSVELRGRIHVFLSGDKEHPQHEEIYSYLAMLMEKMHAAGYVTDTGSVLHDVDQEEKETVLHLHSEKLAVAFGIMNTLPGAAIQVIKNLRICGDCHTAIKVISKIASREIVIRDSNRFHHFRDGWCSCGDYW</sequence>
<keyword evidence="1" id="KW-0677">Repeat</keyword>
<dbReference type="Pfam" id="PF14432">
    <property type="entry name" value="DYW_deaminase"/>
    <property type="match status" value="1"/>
</dbReference>
<evidence type="ECO:0000313" key="5">
    <source>
        <dbReference type="Proteomes" id="UP000652761"/>
    </source>
</evidence>
<name>A0A843VD30_COLES</name>
<dbReference type="InterPro" id="IPR002885">
    <property type="entry name" value="PPR_rpt"/>
</dbReference>